<accession>A0AB34I5Z5</accession>
<reference evidence="2 3" key="1">
    <citation type="submission" date="2022-11" db="EMBL/GenBank/DDBJ databases">
        <title>Whole genome sequence of Eschrichtius robustus ER-17-0199.</title>
        <authorList>
            <person name="Bruniche-Olsen A."/>
            <person name="Black A.N."/>
            <person name="Fields C.J."/>
            <person name="Walden K."/>
            <person name="Dewoody J.A."/>
        </authorList>
    </citation>
    <scope>NUCLEOTIDE SEQUENCE [LARGE SCALE GENOMIC DNA]</scope>
    <source>
        <strain evidence="2">ER-17-0199</strain>
        <tissue evidence="2">Blubber</tissue>
    </source>
</reference>
<evidence type="ECO:0000313" key="3">
    <source>
        <dbReference type="Proteomes" id="UP001159641"/>
    </source>
</evidence>
<evidence type="ECO:0000313" key="2">
    <source>
        <dbReference type="EMBL" id="KAJ8798855.1"/>
    </source>
</evidence>
<name>A0AB34I5Z5_ESCRO</name>
<dbReference type="AlphaFoldDB" id="A0AB34I5Z5"/>
<gene>
    <name evidence="2" type="ORF">J1605_000012</name>
</gene>
<keyword evidence="3" id="KW-1185">Reference proteome</keyword>
<dbReference type="EMBL" id="JAIQCJ010000001">
    <property type="protein sequence ID" value="KAJ8798855.1"/>
    <property type="molecule type" value="Genomic_DNA"/>
</dbReference>
<feature type="region of interest" description="Disordered" evidence="1">
    <location>
        <begin position="98"/>
        <end position="117"/>
    </location>
</feature>
<protein>
    <submittedName>
        <fullName evidence="2">Uncharacterized protein</fullName>
    </submittedName>
</protein>
<organism evidence="2 3">
    <name type="scientific">Eschrichtius robustus</name>
    <name type="common">California gray whale</name>
    <name type="synonym">Eschrichtius gibbosus</name>
    <dbReference type="NCBI Taxonomy" id="9764"/>
    <lineage>
        <taxon>Eukaryota</taxon>
        <taxon>Metazoa</taxon>
        <taxon>Chordata</taxon>
        <taxon>Craniata</taxon>
        <taxon>Vertebrata</taxon>
        <taxon>Euteleostomi</taxon>
        <taxon>Mammalia</taxon>
        <taxon>Eutheria</taxon>
        <taxon>Laurasiatheria</taxon>
        <taxon>Artiodactyla</taxon>
        <taxon>Whippomorpha</taxon>
        <taxon>Cetacea</taxon>
        <taxon>Mysticeti</taxon>
        <taxon>Eschrichtiidae</taxon>
        <taxon>Eschrichtius</taxon>
    </lineage>
</organism>
<evidence type="ECO:0000256" key="1">
    <source>
        <dbReference type="SAM" id="MobiDB-lite"/>
    </source>
</evidence>
<feature type="region of interest" description="Disordered" evidence="1">
    <location>
        <begin position="36"/>
        <end position="87"/>
    </location>
</feature>
<comment type="caution">
    <text evidence="2">The sequence shown here is derived from an EMBL/GenBank/DDBJ whole genome shotgun (WGS) entry which is preliminary data.</text>
</comment>
<dbReference type="Proteomes" id="UP001159641">
    <property type="component" value="Unassembled WGS sequence"/>
</dbReference>
<proteinExistence type="predicted"/>
<sequence>MQQEFSSRRIYAHMSKQYLLDSPGVLEGLGRRAQGGHGWGMGEQGQRCRAAAVGSERRSDPLALPPRRSVLGQVNPSGPGQQGYEGKCVEPARQPFTASSRIPASHGGARGAAEHGPYSWSQDLGCGSLKYRKHGTSLVTQWLRISLPMQGTRVRALVREDPTCRGATKPVRHNY</sequence>